<dbReference type="PROSITE" id="PS50887">
    <property type="entry name" value="GGDEF"/>
    <property type="match status" value="1"/>
</dbReference>
<protein>
    <submittedName>
        <fullName evidence="5">Diguanylate cyclase (GGDEF)-like protein</fullName>
    </submittedName>
</protein>
<evidence type="ECO:0000256" key="2">
    <source>
        <dbReference type="SAM" id="MobiDB-lite"/>
    </source>
</evidence>
<evidence type="ECO:0000313" key="5">
    <source>
        <dbReference type="EMBL" id="MDP9828579.1"/>
    </source>
</evidence>
<dbReference type="Pfam" id="PF00990">
    <property type="entry name" value="GGDEF"/>
    <property type="match status" value="1"/>
</dbReference>
<dbReference type="EMBL" id="JAUSQZ010000001">
    <property type="protein sequence ID" value="MDP9828579.1"/>
    <property type="molecule type" value="Genomic_DNA"/>
</dbReference>
<feature type="region of interest" description="Disordered" evidence="2">
    <location>
        <begin position="403"/>
        <end position="432"/>
    </location>
</feature>
<dbReference type="CDD" id="cd01949">
    <property type="entry name" value="GGDEF"/>
    <property type="match status" value="1"/>
</dbReference>
<dbReference type="Gene3D" id="3.30.70.270">
    <property type="match status" value="1"/>
</dbReference>
<proteinExistence type="predicted"/>
<comment type="caution">
    <text evidence="5">The sequence shown here is derived from an EMBL/GenBank/DDBJ whole genome shotgun (WGS) entry which is preliminary data.</text>
</comment>
<keyword evidence="3" id="KW-0472">Membrane</keyword>
<feature type="transmembrane region" description="Helical" evidence="3">
    <location>
        <begin position="100"/>
        <end position="119"/>
    </location>
</feature>
<dbReference type="InterPro" id="IPR043128">
    <property type="entry name" value="Rev_trsase/Diguanyl_cyclase"/>
</dbReference>
<name>A0ABT9P7B3_9ACTN</name>
<dbReference type="SUPFAM" id="SSF55073">
    <property type="entry name" value="Nucleotide cyclase"/>
    <property type="match status" value="1"/>
</dbReference>
<dbReference type="PANTHER" id="PTHR46663:SF4">
    <property type="entry name" value="DIGUANYLATE CYCLASE DGCT-RELATED"/>
    <property type="match status" value="1"/>
</dbReference>
<dbReference type="RefSeq" id="WP_307245902.1">
    <property type="nucleotide sequence ID" value="NZ_JAUSQZ010000001.1"/>
</dbReference>
<dbReference type="NCBIfam" id="TIGR00254">
    <property type="entry name" value="GGDEF"/>
    <property type="match status" value="1"/>
</dbReference>
<organism evidence="5 6">
    <name type="scientific">Kineosporia succinea</name>
    <dbReference type="NCBI Taxonomy" id="84632"/>
    <lineage>
        <taxon>Bacteria</taxon>
        <taxon>Bacillati</taxon>
        <taxon>Actinomycetota</taxon>
        <taxon>Actinomycetes</taxon>
        <taxon>Kineosporiales</taxon>
        <taxon>Kineosporiaceae</taxon>
        <taxon>Kineosporia</taxon>
    </lineage>
</organism>
<dbReference type="SMART" id="SM00267">
    <property type="entry name" value="GGDEF"/>
    <property type="match status" value="1"/>
</dbReference>
<feature type="domain" description="GGDEF" evidence="4">
    <location>
        <begin position="268"/>
        <end position="395"/>
    </location>
</feature>
<dbReference type="Proteomes" id="UP001235712">
    <property type="component" value="Unassembled WGS sequence"/>
</dbReference>
<keyword evidence="3" id="KW-0812">Transmembrane</keyword>
<feature type="transmembrane region" description="Helical" evidence="3">
    <location>
        <begin position="125"/>
        <end position="144"/>
    </location>
</feature>
<sequence>MQDIWGMLRAPDPDVDDVVRRELLVQSAEAARLSNLLGYGLLATADGVLWATGLRTGEVLAWTLGLLAWLAVFHVVVPIWVCRPARAGRPVDPLRRRFTVIQGVTGTLWGSVCVFVRPGEGQAELFAVAMATLVLANAANLLFCCATPGAYLAYHAGIVVAGVTGFASQGNWGLVALVAFGGFGAMPLTRYGYQQVAGARLLARQNHLLADELRTEREAVERANLRLSEANAELAHQATRDPLTGLPNRTLFFEHLTSSLALSRETGRRLGVIYFDLDRFKIINDTLGHGAGDDLLVQVGERVTAVLRGADVLTRLGGDEFVVLTSQNAAGVAERVRRVLAEPFALDGRSVRVSSSLGVAVDDGRADGEQLVEFADVALYRAKEGGRNRVAVFTPEMLATTGTDDERLNRLLAGKPPQPRRGEAPSPRAPSS</sequence>
<gene>
    <name evidence="5" type="ORF">J2S57_004328</name>
</gene>
<dbReference type="InterPro" id="IPR052163">
    <property type="entry name" value="DGC-Regulatory_Protein"/>
</dbReference>
<feature type="transmembrane region" description="Helical" evidence="3">
    <location>
        <begin position="59"/>
        <end position="80"/>
    </location>
</feature>
<dbReference type="InterPro" id="IPR000160">
    <property type="entry name" value="GGDEF_dom"/>
</dbReference>
<keyword evidence="6" id="KW-1185">Reference proteome</keyword>
<feature type="coiled-coil region" evidence="1">
    <location>
        <begin position="210"/>
        <end position="240"/>
    </location>
</feature>
<feature type="transmembrane region" description="Helical" evidence="3">
    <location>
        <begin position="36"/>
        <end position="53"/>
    </location>
</feature>
<evidence type="ECO:0000256" key="1">
    <source>
        <dbReference type="SAM" id="Coils"/>
    </source>
</evidence>
<accession>A0ABT9P7B3</accession>
<evidence type="ECO:0000256" key="3">
    <source>
        <dbReference type="SAM" id="Phobius"/>
    </source>
</evidence>
<evidence type="ECO:0000259" key="4">
    <source>
        <dbReference type="PROSITE" id="PS50887"/>
    </source>
</evidence>
<keyword evidence="1" id="KW-0175">Coiled coil</keyword>
<keyword evidence="3" id="KW-1133">Transmembrane helix</keyword>
<reference evidence="5 6" key="1">
    <citation type="submission" date="2023-07" db="EMBL/GenBank/DDBJ databases">
        <title>Sequencing the genomes of 1000 actinobacteria strains.</title>
        <authorList>
            <person name="Klenk H.-P."/>
        </authorList>
    </citation>
    <scope>NUCLEOTIDE SEQUENCE [LARGE SCALE GENOMIC DNA]</scope>
    <source>
        <strain evidence="5 6">DSM 44388</strain>
    </source>
</reference>
<dbReference type="InterPro" id="IPR029787">
    <property type="entry name" value="Nucleotide_cyclase"/>
</dbReference>
<evidence type="ECO:0000313" key="6">
    <source>
        <dbReference type="Proteomes" id="UP001235712"/>
    </source>
</evidence>
<dbReference type="PANTHER" id="PTHR46663">
    <property type="entry name" value="DIGUANYLATE CYCLASE DGCT-RELATED"/>
    <property type="match status" value="1"/>
</dbReference>